<name>A0A8S0SZJ9_OLEEU</name>
<comment type="caution">
    <text evidence="2">The sequence shown here is derived from an EMBL/GenBank/DDBJ whole genome shotgun (WGS) entry which is preliminary data.</text>
</comment>
<organism evidence="2 3">
    <name type="scientific">Olea europaea subsp. europaea</name>
    <dbReference type="NCBI Taxonomy" id="158383"/>
    <lineage>
        <taxon>Eukaryota</taxon>
        <taxon>Viridiplantae</taxon>
        <taxon>Streptophyta</taxon>
        <taxon>Embryophyta</taxon>
        <taxon>Tracheophyta</taxon>
        <taxon>Spermatophyta</taxon>
        <taxon>Magnoliopsida</taxon>
        <taxon>eudicotyledons</taxon>
        <taxon>Gunneridae</taxon>
        <taxon>Pentapetalae</taxon>
        <taxon>asterids</taxon>
        <taxon>lamiids</taxon>
        <taxon>Lamiales</taxon>
        <taxon>Oleaceae</taxon>
        <taxon>Oleeae</taxon>
        <taxon>Olea</taxon>
    </lineage>
</organism>
<feature type="region of interest" description="Disordered" evidence="1">
    <location>
        <begin position="79"/>
        <end position="145"/>
    </location>
</feature>
<gene>
    <name evidence="2" type="ORF">OLEA9_A030665</name>
</gene>
<dbReference type="EMBL" id="CACTIH010005579">
    <property type="protein sequence ID" value="CAA2998080.1"/>
    <property type="molecule type" value="Genomic_DNA"/>
</dbReference>
<sequence length="163" mass="18539">MHLDRMWNGDEPVRRSTRGLDQHESRQRPKHDQSTCPQMSSPRLSRKARALGVPRHLCAPGDGLRASHSTHLEIRTKESNMCASQWESKPVRHKEANWYDSPRGATPTDLDPLRRDDTAASLSRTMKSRAPSGKQNWQCGMNRKSSYDAQLRANLDPTKVLVD</sequence>
<dbReference type="OrthoDB" id="1713821at2759"/>
<feature type="compositionally biased region" description="Polar residues" evidence="1">
    <location>
        <begin position="133"/>
        <end position="145"/>
    </location>
</feature>
<evidence type="ECO:0000256" key="1">
    <source>
        <dbReference type="SAM" id="MobiDB-lite"/>
    </source>
</evidence>
<dbReference type="AlphaFoldDB" id="A0A8S0SZJ9"/>
<dbReference type="Proteomes" id="UP000594638">
    <property type="component" value="Unassembled WGS sequence"/>
</dbReference>
<keyword evidence="3" id="KW-1185">Reference proteome</keyword>
<protein>
    <submittedName>
        <fullName evidence="2">Uncharacterized protein</fullName>
    </submittedName>
</protein>
<evidence type="ECO:0000313" key="2">
    <source>
        <dbReference type="EMBL" id="CAA2998080.1"/>
    </source>
</evidence>
<dbReference type="Gramene" id="OE9A030665T1">
    <property type="protein sequence ID" value="OE9A030665C1"/>
    <property type="gene ID" value="OE9A030665"/>
</dbReference>
<reference evidence="2 3" key="1">
    <citation type="submission" date="2019-12" db="EMBL/GenBank/DDBJ databases">
        <authorList>
            <person name="Alioto T."/>
            <person name="Alioto T."/>
            <person name="Gomez Garrido J."/>
        </authorList>
    </citation>
    <scope>NUCLEOTIDE SEQUENCE [LARGE SCALE GENOMIC DNA]</scope>
</reference>
<feature type="compositionally biased region" description="Basic and acidic residues" evidence="1">
    <location>
        <begin position="1"/>
        <end position="33"/>
    </location>
</feature>
<feature type="compositionally biased region" description="Polar residues" evidence="1">
    <location>
        <begin position="34"/>
        <end position="43"/>
    </location>
</feature>
<evidence type="ECO:0000313" key="3">
    <source>
        <dbReference type="Proteomes" id="UP000594638"/>
    </source>
</evidence>
<accession>A0A8S0SZJ9</accession>
<feature type="region of interest" description="Disordered" evidence="1">
    <location>
        <begin position="1"/>
        <end position="48"/>
    </location>
</feature>
<proteinExistence type="predicted"/>